<evidence type="ECO:0000256" key="5">
    <source>
        <dbReference type="ARBA" id="ARBA00022927"/>
    </source>
</evidence>
<keyword evidence="4" id="KW-0999">Mitochondrion inner membrane</keyword>
<dbReference type="InterPro" id="IPR005341">
    <property type="entry name" value="Tim16"/>
</dbReference>
<evidence type="ECO:0000256" key="1">
    <source>
        <dbReference type="ARBA" id="ARBA00004637"/>
    </source>
</evidence>
<keyword evidence="8" id="KW-0472">Membrane</keyword>
<sequence>MIPRVWLSTRPTLVFYGISLKHHNQRATTFERAPYCWRHPQSPFSEIEITSCTDCNLIIIMAGRILANLIVMGGTVLLRAGSQAWRQAIVNGQKAGVNAEQAAKTVKGTICEAEARQILGIDGSTPREEVLKKFQTLYEANEKHGSFYLQSKVFRAMETLDPDVAEMVRPGNVYAQTTKDTNTDDNLGPETPNLVRQRFTLAEPWRQHTSSEDPDFGCAGGTSPSHIVSEQMAFSTRTLTTEDFGEAAVAAVFADVFGLARFLEVTHHHYCRPLSRQPGGFRPGLPEPGRRVAFDPKDKKAKPSCPRCGPGQVHGWWQCPEGGAKPGPDDGSQVAAHAPTRREVKTLALCKIFDDAAEQGPREFQACMMRFGEPALLEGERVHWDDSSSDDEDGEADLSFQQVSHLPAAPQTSSDMPQGRAGGNISVMHAQLEQPERPQQVVQPTGGAPVRWRDRQAVGPLYAGGDGLHYPARLGGSAAVGAPVGANALALSGGAEEDSDDGGAGDEFETCYRYRYAIIKSFVFIGIIRFIQVT</sequence>
<dbReference type="AlphaFoldDB" id="A0AAE0C231"/>
<evidence type="ECO:0000313" key="9">
    <source>
        <dbReference type="EMBL" id="KAK3247051.1"/>
    </source>
</evidence>
<keyword evidence="5" id="KW-0653">Protein transport</keyword>
<dbReference type="Proteomes" id="UP001190700">
    <property type="component" value="Unassembled WGS sequence"/>
</dbReference>
<dbReference type="PANTHER" id="PTHR12388">
    <property type="entry name" value="MITOCHONDRIA ASSOCIATED GRANULOCYTE MACROPHAGE CSF SIGNALING MOLECULE"/>
    <property type="match status" value="1"/>
</dbReference>
<dbReference type="PANTHER" id="PTHR12388:SF0">
    <property type="entry name" value="MITOCHONDRIAL IMPORT INNER MEMBRANE TRANSLOCASE SUBUNIT TIM16"/>
    <property type="match status" value="1"/>
</dbReference>
<organism evidence="9 10">
    <name type="scientific">Cymbomonas tetramitiformis</name>
    <dbReference type="NCBI Taxonomy" id="36881"/>
    <lineage>
        <taxon>Eukaryota</taxon>
        <taxon>Viridiplantae</taxon>
        <taxon>Chlorophyta</taxon>
        <taxon>Pyramimonadophyceae</taxon>
        <taxon>Pyramimonadales</taxon>
        <taxon>Pyramimonadaceae</taxon>
        <taxon>Cymbomonas</taxon>
    </lineage>
</organism>
<comment type="caution">
    <text evidence="9">The sequence shown here is derived from an EMBL/GenBank/DDBJ whole genome shotgun (WGS) entry which is preliminary data.</text>
</comment>
<evidence type="ECO:0000256" key="7">
    <source>
        <dbReference type="ARBA" id="ARBA00023128"/>
    </source>
</evidence>
<dbReference type="Pfam" id="PF03656">
    <property type="entry name" value="Pam16"/>
    <property type="match status" value="1"/>
</dbReference>
<dbReference type="GO" id="GO:0030150">
    <property type="term" value="P:protein import into mitochondrial matrix"/>
    <property type="evidence" value="ECO:0007669"/>
    <property type="project" value="InterPro"/>
</dbReference>
<keyword evidence="6" id="KW-0811">Translocation</keyword>
<evidence type="ECO:0000256" key="6">
    <source>
        <dbReference type="ARBA" id="ARBA00023010"/>
    </source>
</evidence>
<evidence type="ECO:0000256" key="2">
    <source>
        <dbReference type="ARBA" id="ARBA00008817"/>
    </source>
</evidence>
<keyword evidence="3" id="KW-0813">Transport</keyword>
<comment type="subcellular location">
    <subcellularLocation>
        <location evidence="1">Mitochondrion inner membrane</location>
        <topology evidence="1">Peripheral membrane protein</topology>
    </subcellularLocation>
</comment>
<evidence type="ECO:0000256" key="3">
    <source>
        <dbReference type="ARBA" id="ARBA00022448"/>
    </source>
</evidence>
<dbReference type="GO" id="GO:0005744">
    <property type="term" value="C:TIM23 mitochondrial import inner membrane translocase complex"/>
    <property type="evidence" value="ECO:0007669"/>
    <property type="project" value="InterPro"/>
</dbReference>
<proteinExistence type="inferred from homology"/>
<evidence type="ECO:0000256" key="4">
    <source>
        <dbReference type="ARBA" id="ARBA00022792"/>
    </source>
</evidence>
<comment type="similarity">
    <text evidence="2">Belongs to the TIM16/PAM16 family.</text>
</comment>
<evidence type="ECO:0000256" key="8">
    <source>
        <dbReference type="ARBA" id="ARBA00023136"/>
    </source>
</evidence>
<reference evidence="9 10" key="1">
    <citation type="journal article" date="2015" name="Genome Biol. Evol.">
        <title>Comparative Genomics of a Bacterivorous Green Alga Reveals Evolutionary Causalities and Consequences of Phago-Mixotrophic Mode of Nutrition.</title>
        <authorList>
            <person name="Burns J.A."/>
            <person name="Paasch A."/>
            <person name="Narechania A."/>
            <person name="Kim E."/>
        </authorList>
    </citation>
    <scope>NUCLEOTIDE SEQUENCE [LARGE SCALE GENOMIC DNA]</scope>
    <source>
        <strain evidence="9 10">PLY_AMNH</strain>
    </source>
</reference>
<keyword evidence="10" id="KW-1185">Reference proteome</keyword>
<dbReference type="EMBL" id="LGRX02029268">
    <property type="protein sequence ID" value="KAK3247051.1"/>
    <property type="molecule type" value="Genomic_DNA"/>
</dbReference>
<keyword evidence="7" id="KW-0496">Mitochondrion</keyword>
<evidence type="ECO:0000313" key="10">
    <source>
        <dbReference type="Proteomes" id="UP001190700"/>
    </source>
</evidence>
<dbReference type="InterPro" id="IPR036869">
    <property type="entry name" value="J_dom_sf"/>
</dbReference>
<name>A0AAE0C231_9CHLO</name>
<dbReference type="Gene3D" id="1.10.287.110">
    <property type="entry name" value="DnaJ domain"/>
    <property type="match status" value="1"/>
</dbReference>
<accession>A0AAE0C231</accession>
<protein>
    <submittedName>
        <fullName evidence="9">Uncharacterized protein</fullName>
    </submittedName>
</protein>
<gene>
    <name evidence="9" type="ORF">CYMTET_43441</name>
</gene>